<accession>A0ABD2J162</accession>
<organism evidence="1 2">
    <name type="scientific">Heterodera trifolii</name>
    <dbReference type="NCBI Taxonomy" id="157864"/>
    <lineage>
        <taxon>Eukaryota</taxon>
        <taxon>Metazoa</taxon>
        <taxon>Ecdysozoa</taxon>
        <taxon>Nematoda</taxon>
        <taxon>Chromadorea</taxon>
        <taxon>Rhabditida</taxon>
        <taxon>Tylenchina</taxon>
        <taxon>Tylenchomorpha</taxon>
        <taxon>Tylenchoidea</taxon>
        <taxon>Heteroderidae</taxon>
        <taxon>Heteroderinae</taxon>
        <taxon>Heterodera</taxon>
    </lineage>
</organism>
<name>A0ABD2J162_9BILA</name>
<gene>
    <name evidence="1" type="ORF">niasHT_034222</name>
</gene>
<dbReference type="EMBL" id="JBICBT010001054">
    <property type="protein sequence ID" value="KAL3085814.1"/>
    <property type="molecule type" value="Genomic_DNA"/>
</dbReference>
<proteinExistence type="predicted"/>
<evidence type="ECO:0000313" key="2">
    <source>
        <dbReference type="Proteomes" id="UP001620626"/>
    </source>
</evidence>
<comment type="caution">
    <text evidence="1">The sequence shown here is derived from an EMBL/GenBank/DDBJ whole genome shotgun (WGS) entry which is preliminary data.</text>
</comment>
<protein>
    <submittedName>
        <fullName evidence="1">Uncharacterized protein</fullName>
    </submittedName>
</protein>
<keyword evidence="2" id="KW-1185">Reference proteome</keyword>
<dbReference type="AlphaFoldDB" id="A0ABD2J162"/>
<reference evidence="1 2" key="1">
    <citation type="submission" date="2024-10" db="EMBL/GenBank/DDBJ databases">
        <authorList>
            <person name="Kim D."/>
        </authorList>
    </citation>
    <scope>NUCLEOTIDE SEQUENCE [LARGE SCALE GENOMIC DNA]</scope>
    <source>
        <strain evidence="1">BH-2024</strain>
    </source>
</reference>
<evidence type="ECO:0000313" key="1">
    <source>
        <dbReference type="EMBL" id="KAL3085814.1"/>
    </source>
</evidence>
<sequence>MLMRKGEFSFNSQQRSFTVKTQNKTKLRLLPSELCAVGKKRCPNGRCLIIRYKKGPNEDIMELALKELEEGDKLMIHSILLDIAG</sequence>
<dbReference type="Proteomes" id="UP001620626">
    <property type="component" value="Unassembled WGS sequence"/>
</dbReference>